<dbReference type="PANTHER" id="PTHR33514">
    <property type="entry name" value="PROTEIN ABCI12, CHLOROPLASTIC"/>
    <property type="match status" value="1"/>
</dbReference>
<proteinExistence type="predicted"/>
<evidence type="ECO:0000256" key="4">
    <source>
        <dbReference type="ARBA" id="ARBA00023136"/>
    </source>
</evidence>
<dbReference type="RefSeq" id="WP_019190639.1">
    <property type="nucleotide sequence ID" value="NZ_JAWNGC010000002.1"/>
</dbReference>
<keyword evidence="2 5" id="KW-0812">Transmembrane</keyword>
<feature type="transmembrane region" description="Helical" evidence="5">
    <location>
        <begin position="71"/>
        <end position="94"/>
    </location>
</feature>
<dbReference type="EMBL" id="JAWNGC010000002">
    <property type="protein sequence ID" value="MDY5154664.1"/>
    <property type="molecule type" value="Genomic_DNA"/>
</dbReference>
<comment type="caution">
    <text evidence="6">The sequence shown here is derived from an EMBL/GenBank/DDBJ whole genome shotgun (WGS) entry which is preliminary data.</text>
</comment>
<evidence type="ECO:0000256" key="1">
    <source>
        <dbReference type="ARBA" id="ARBA00004141"/>
    </source>
</evidence>
<dbReference type="CDD" id="cd16914">
    <property type="entry name" value="EcfT"/>
    <property type="match status" value="1"/>
</dbReference>
<sequence>MIKESALKKKKEGQLHPFTLFALTILVSFQVFFGNQTVYWAVLILTLLIALNASTGLFLRQIIVFSVSYGMMYLLAFADLGYVTGIFIGLFALIARFIPIFNIGIVLILTSPSKILACFRKLHMPNTVSVAMIAALRFMDEIGLRLHEIRNGMKIRGFHASLLHPVRTFELYFVPLVYKCLHVSETLVSSIIAKGIEYEGEKTSYYDMRFKFADGISLFAGVALLGVALWTS</sequence>
<protein>
    <submittedName>
        <fullName evidence="6">Energy-coupling factor transporter transmembrane component T</fullName>
    </submittedName>
</protein>
<evidence type="ECO:0000313" key="6">
    <source>
        <dbReference type="EMBL" id="MDY5154664.1"/>
    </source>
</evidence>
<dbReference type="InterPro" id="IPR003339">
    <property type="entry name" value="ABC/ECF_trnsptr_transmembrane"/>
</dbReference>
<reference evidence="6" key="1">
    <citation type="submission" date="2023-10" db="EMBL/GenBank/DDBJ databases">
        <title>Whole Genome based description of the genera Actinobaculum and Actinotignum reveals a complex phylogenetic relationship within the species included in the genus Actinotignum.</title>
        <authorList>
            <person name="Jensen C.S."/>
            <person name="Dargis R."/>
            <person name="Kemp M."/>
            <person name="Christensen J.J."/>
        </authorList>
    </citation>
    <scope>NUCLEOTIDE SEQUENCE</scope>
    <source>
        <strain evidence="6">SLA_B511</strain>
    </source>
</reference>
<evidence type="ECO:0000256" key="2">
    <source>
        <dbReference type="ARBA" id="ARBA00022692"/>
    </source>
</evidence>
<feature type="transmembrane region" description="Helical" evidence="5">
    <location>
        <begin position="212"/>
        <end position="231"/>
    </location>
</feature>
<dbReference type="AlphaFoldDB" id="A0AAW9HUY3"/>
<feature type="transmembrane region" description="Helical" evidence="5">
    <location>
        <begin position="100"/>
        <end position="119"/>
    </location>
</feature>
<evidence type="ECO:0000313" key="7">
    <source>
        <dbReference type="Proteomes" id="UP001281731"/>
    </source>
</evidence>
<feature type="transmembrane region" description="Helical" evidence="5">
    <location>
        <begin position="15"/>
        <end position="33"/>
    </location>
</feature>
<keyword evidence="3 5" id="KW-1133">Transmembrane helix</keyword>
<evidence type="ECO:0000256" key="5">
    <source>
        <dbReference type="SAM" id="Phobius"/>
    </source>
</evidence>
<comment type="subcellular location">
    <subcellularLocation>
        <location evidence="1">Membrane</location>
        <topology evidence="1">Multi-pass membrane protein</topology>
    </subcellularLocation>
</comment>
<dbReference type="Pfam" id="PF02361">
    <property type="entry name" value="CbiQ"/>
    <property type="match status" value="1"/>
</dbReference>
<dbReference type="GO" id="GO:0005886">
    <property type="term" value="C:plasma membrane"/>
    <property type="evidence" value="ECO:0007669"/>
    <property type="project" value="TreeGrafter"/>
</dbReference>
<keyword evidence="4 5" id="KW-0472">Membrane</keyword>
<feature type="transmembrane region" description="Helical" evidence="5">
    <location>
        <begin position="39"/>
        <end position="59"/>
    </location>
</feature>
<dbReference type="PANTHER" id="PTHR33514:SF13">
    <property type="entry name" value="PROTEIN ABCI12, CHLOROPLASTIC"/>
    <property type="match status" value="1"/>
</dbReference>
<accession>A0AAW9HUY3</accession>
<evidence type="ECO:0000256" key="3">
    <source>
        <dbReference type="ARBA" id="ARBA00022989"/>
    </source>
</evidence>
<name>A0AAW9HUY3_9ACTO</name>
<dbReference type="Proteomes" id="UP001281731">
    <property type="component" value="Unassembled WGS sequence"/>
</dbReference>
<organism evidence="6 7">
    <name type="scientific">Actinotignum urinale</name>
    <dbReference type="NCBI Taxonomy" id="190146"/>
    <lineage>
        <taxon>Bacteria</taxon>
        <taxon>Bacillati</taxon>
        <taxon>Actinomycetota</taxon>
        <taxon>Actinomycetes</taxon>
        <taxon>Actinomycetales</taxon>
        <taxon>Actinomycetaceae</taxon>
        <taxon>Actinotignum</taxon>
    </lineage>
</organism>
<gene>
    <name evidence="6" type="ORF">R6G80_02840</name>
</gene>